<dbReference type="EMBL" id="JABEPQ010000009">
    <property type="protein sequence ID" value="NNM48292.1"/>
    <property type="molecule type" value="Genomic_DNA"/>
</dbReference>
<evidence type="ECO:0000313" key="3">
    <source>
        <dbReference type="EMBL" id="NNM48292.1"/>
    </source>
</evidence>
<organism evidence="3 4">
    <name type="scientific">Knoellia koreensis</name>
    <dbReference type="NCBI Taxonomy" id="2730921"/>
    <lineage>
        <taxon>Bacteria</taxon>
        <taxon>Bacillati</taxon>
        <taxon>Actinomycetota</taxon>
        <taxon>Actinomycetes</taxon>
        <taxon>Micrococcales</taxon>
        <taxon>Intrasporangiaceae</taxon>
        <taxon>Knoellia</taxon>
    </lineage>
</organism>
<reference evidence="3 4" key="1">
    <citation type="submission" date="2020-04" db="EMBL/GenBank/DDBJ databases">
        <title>Knoellia sp. isolate from air conditioner.</title>
        <authorList>
            <person name="Chea S."/>
            <person name="Kim D.-U."/>
        </authorList>
    </citation>
    <scope>NUCLEOTIDE SEQUENCE [LARGE SCALE GENOMIC DNA]</scope>
    <source>
        <strain evidence="3 4">DB2414S</strain>
    </source>
</reference>
<name>A0A849HLQ8_9MICO</name>
<evidence type="ECO:0000313" key="4">
    <source>
        <dbReference type="Proteomes" id="UP000588586"/>
    </source>
</evidence>
<dbReference type="RefSeq" id="WP_171245415.1">
    <property type="nucleotide sequence ID" value="NZ_JABEPQ010000009.1"/>
</dbReference>
<feature type="compositionally biased region" description="Gly residues" evidence="1">
    <location>
        <begin position="31"/>
        <end position="43"/>
    </location>
</feature>
<gene>
    <name evidence="3" type="ORF">HJG52_20085</name>
</gene>
<keyword evidence="4" id="KW-1185">Reference proteome</keyword>
<evidence type="ECO:0000256" key="1">
    <source>
        <dbReference type="SAM" id="MobiDB-lite"/>
    </source>
</evidence>
<dbReference type="PROSITE" id="PS50093">
    <property type="entry name" value="PKD"/>
    <property type="match status" value="1"/>
</dbReference>
<feature type="region of interest" description="Disordered" evidence="1">
    <location>
        <begin position="1"/>
        <end position="46"/>
    </location>
</feature>
<dbReference type="InterPro" id="IPR000601">
    <property type="entry name" value="PKD_dom"/>
</dbReference>
<sequence>MTCPPPSKLDPQSGVCTIVVTDPGDPKSPRPGGGGGQSGGGGPKACVNANGDELPCRDGASWWSNSWGCYVKPVAPQPPKSDPRWSGHTDGAIYECYDPLVAAIGGIAITYRWAVTPPAGPAAPPDPRVLARSAIAQMRLRAVSIGIVPEPVAGRVGIIGMPTWMWVQDPGRSTLGPITRTASAGGFSVTAVAKADRVVWQMGDGSVVTCRGAGTPYADSAGRQSSPDCGHSYTRQGAYTVRATSYWTVDWSGMGLSGTIPLNFTQTTTITMGEAQVLSQ</sequence>
<protein>
    <recommendedName>
        <fullName evidence="2">PKD domain-containing protein</fullName>
    </recommendedName>
</protein>
<comment type="caution">
    <text evidence="3">The sequence shown here is derived from an EMBL/GenBank/DDBJ whole genome shotgun (WGS) entry which is preliminary data.</text>
</comment>
<feature type="domain" description="PKD" evidence="2">
    <location>
        <begin position="200"/>
        <end position="244"/>
    </location>
</feature>
<proteinExistence type="predicted"/>
<dbReference type="Proteomes" id="UP000588586">
    <property type="component" value="Unassembled WGS sequence"/>
</dbReference>
<evidence type="ECO:0000259" key="2">
    <source>
        <dbReference type="PROSITE" id="PS50093"/>
    </source>
</evidence>
<accession>A0A849HLQ8</accession>
<dbReference type="AlphaFoldDB" id="A0A849HLQ8"/>